<dbReference type="OrthoDB" id="20872at2759"/>
<feature type="compositionally biased region" description="Basic and acidic residues" evidence="6">
    <location>
        <begin position="696"/>
        <end position="707"/>
    </location>
</feature>
<evidence type="ECO:0000256" key="2">
    <source>
        <dbReference type="ARBA" id="ARBA00022692"/>
    </source>
</evidence>
<feature type="transmembrane region" description="Helical" evidence="7">
    <location>
        <begin position="1177"/>
        <end position="1200"/>
    </location>
</feature>
<feature type="repeat" description="ANK" evidence="5">
    <location>
        <begin position="150"/>
        <end position="182"/>
    </location>
</feature>
<dbReference type="SMART" id="SM00332">
    <property type="entry name" value="PP2Cc"/>
    <property type="match status" value="1"/>
</dbReference>
<feature type="repeat" description="ANK" evidence="5">
    <location>
        <begin position="340"/>
        <end position="365"/>
    </location>
</feature>
<dbReference type="GO" id="GO:0016020">
    <property type="term" value="C:membrane"/>
    <property type="evidence" value="ECO:0007669"/>
    <property type="project" value="UniProtKB-SubCell"/>
</dbReference>
<evidence type="ECO:0000256" key="6">
    <source>
        <dbReference type="SAM" id="MobiDB-lite"/>
    </source>
</evidence>
<feature type="repeat" description="ANK" evidence="5">
    <location>
        <begin position="216"/>
        <end position="248"/>
    </location>
</feature>
<keyword evidence="3 7" id="KW-1133">Transmembrane helix</keyword>
<dbReference type="PANTHER" id="PTHR24133">
    <property type="entry name" value="ANKYRIN DOMAIN-CONTAINING"/>
    <property type="match status" value="1"/>
</dbReference>
<protein>
    <submittedName>
        <fullName evidence="10">Ankyrin-1</fullName>
    </submittedName>
</protein>
<feature type="repeat" description="ANK" evidence="5">
    <location>
        <begin position="183"/>
        <end position="215"/>
    </location>
</feature>
<feature type="repeat" description="ANK" evidence="5">
    <location>
        <begin position="452"/>
        <end position="488"/>
    </location>
</feature>
<dbReference type="SMART" id="SM00331">
    <property type="entry name" value="PP2C_SIG"/>
    <property type="match status" value="1"/>
</dbReference>
<feature type="domain" description="Ubiquitin-like" evidence="8">
    <location>
        <begin position="27"/>
        <end position="62"/>
    </location>
</feature>
<keyword evidence="2 7" id="KW-0812">Transmembrane</keyword>
<dbReference type="EMBL" id="LSRX01000199">
    <property type="protein sequence ID" value="OLQ04894.1"/>
    <property type="molecule type" value="Genomic_DNA"/>
</dbReference>
<comment type="subcellular location">
    <subcellularLocation>
        <location evidence="1">Membrane</location>
    </subcellularLocation>
</comment>
<evidence type="ECO:0000256" key="3">
    <source>
        <dbReference type="ARBA" id="ARBA00022989"/>
    </source>
</evidence>
<dbReference type="Pfam" id="PF01490">
    <property type="entry name" value="Aa_trans"/>
    <property type="match status" value="1"/>
</dbReference>
<evidence type="ECO:0000256" key="1">
    <source>
        <dbReference type="ARBA" id="ARBA00004370"/>
    </source>
</evidence>
<dbReference type="Gene3D" id="1.25.40.20">
    <property type="entry name" value="Ankyrin repeat-containing domain"/>
    <property type="match status" value="5"/>
</dbReference>
<dbReference type="Pfam" id="PF00023">
    <property type="entry name" value="Ank"/>
    <property type="match status" value="2"/>
</dbReference>
<keyword evidence="11" id="KW-1185">Reference proteome</keyword>
<dbReference type="PROSITE" id="PS50297">
    <property type="entry name" value="ANK_REP_REGION"/>
    <property type="match status" value="8"/>
</dbReference>
<evidence type="ECO:0000259" key="8">
    <source>
        <dbReference type="PROSITE" id="PS50053"/>
    </source>
</evidence>
<feature type="region of interest" description="Disordered" evidence="6">
    <location>
        <begin position="582"/>
        <end position="632"/>
    </location>
</feature>
<dbReference type="SUPFAM" id="SSF48403">
    <property type="entry name" value="Ankyrin repeat"/>
    <property type="match status" value="2"/>
</dbReference>
<feature type="transmembrane region" description="Helical" evidence="7">
    <location>
        <begin position="1319"/>
        <end position="1340"/>
    </location>
</feature>
<feature type="region of interest" description="Disordered" evidence="6">
    <location>
        <begin position="693"/>
        <end position="715"/>
    </location>
</feature>
<feature type="repeat" description="ANK" evidence="5">
    <location>
        <begin position="489"/>
        <end position="521"/>
    </location>
</feature>
<feature type="transmembrane region" description="Helical" evidence="7">
    <location>
        <begin position="1286"/>
        <end position="1307"/>
    </location>
</feature>
<keyword evidence="5" id="KW-0040">ANK repeat</keyword>
<dbReference type="InterPro" id="IPR013057">
    <property type="entry name" value="AA_transpt_TM"/>
</dbReference>
<dbReference type="SMART" id="SM00248">
    <property type="entry name" value="ANK"/>
    <property type="match status" value="12"/>
</dbReference>
<evidence type="ECO:0000313" key="11">
    <source>
        <dbReference type="Proteomes" id="UP000186817"/>
    </source>
</evidence>
<feature type="repeat" description="ANK" evidence="5">
    <location>
        <begin position="282"/>
        <end position="308"/>
    </location>
</feature>
<evidence type="ECO:0000313" key="10">
    <source>
        <dbReference type="EMBL" id="OLQ04894.1"/>
    </source>
</evidence>
<dbReference type="CDD" id="cd17039">
    <property type="entry name" value="Ubl_ubiquitin_like"/>
    <property type="match status" value="1"/>
</dbReference>
<dbReference type="CDD" id="cd00143">
    <property type="entry name" value="PP2Cc"/>
    <property type="match status" value="1"/>
</dbReference>
<dbReference type="Gene3D" id="3.60.40.10">
    <property type="entry name" value="PPM-type phosphatase domain"/>
    <property type="match status" value="1"/>
</dbReference>
<gene>
    <name evidence="10" type="primary">ANK1</name>
    <name evidence="10" type="ORF">AK812_SmicGene12002</name>
</gene>
<comment type="caution">
    <text evidence="10">The sequence shown here is derived from an EMBL/GenBank/DDBJ whole genome shotgun (WGS) entry which is preliminary data.</text>
</comment>
<organism evidence="10 11">
    <name type="scientific">Symbiodinium microadriaticum</name>
    <name type="common">Dinoflagellate</name>
    <name type="synonym">Zooxanthella microadriatica</name>
    <dbReference type="NCBI Taxonomy" id="2951"/>
    <lineage>
        <taxon>Eukaryota</taxon>
        <taxon>Sar</taxon>
        <taxon>Alveolata</taxon>
        <taxon>Dinophyceae</taxon>
        <taxon>Suessiales</taxon>
        <taxon>Symbiodiniaceae</taxon>
        <taxon>Symbiodinium</taxon>
    </lineage>
</organism>
<feature type="transmembrane region" description="Helical" evidence="7">
    <location>
        <begin position="1215"/>
        <end position="1235"/>
    </location>
</feature>
<name>A0A1Q9EBS9_SYMMI</name>
<feature type="compositionally biased region" description="Basic and acidic residues" evidence="6">
    <location>
        <begin position="606"/>
        <end position="620"/>
    </location>
</feature>
<dbReference type="InterPro" id="IPR001932">
    <property type="entry name" value="PPM-type_phosphatase-like_dom"/>
</dbReference>
<dbReference type="PANTHER" id="PTHR24133:SF40">
    <property type="entry name" value="ANKYRIN REPEAT DOMAIN 44"/>
    <property type="match status" value="1"/>
</dbReference>
<dbReference type="PROSITE" id="PS50088">
    <property type="entry name" value="ANK_REPEAT"/>
    <property type="match status" value="10"/>
</dbReference>
<feature type="repeat" description="ANK" evidence="5">
    <location>
        <begin position="117"/>
        <end position="149"/>
    </location>
</feature>
<dbReference type="PRINTS" id="PR01415">
    <property type="entry name" value="ANKYRIN"/>
</dbReference>
<feature type="domain" description="PPM-type phosphatase" evidence="9">
    <location>
        <begin position="776"/>
        <end position="1032"/>
    </location>
</feature>
<dbReference type="Pfam" id="PF12796">
    <property type="entry name" value="Ank_2"/>
    <property type="match status" value="2"/>
</dbReference>
<dbReference type="InterPro" id="IPR036770">
    <property type="entry name" value="Ankyrin_rpt-contain_sf"/>
</dbReference>
<evidence type="ECO:0000259" key="9">
    <source>
        <dbReference type="PROSITE" id="PS51746"/>
    </source>
</evidence>
<proteinExistence type="predicted"/>
<accession>A0A1Q9EBS9</accession>
<dbReference type="InterPro" id="IPR000626">
    <property type="entry name" value="Ubiquitin-like_dom"/>
</dbReference>
<dbReference type="InterPro" id="IPR002110">
    <property type="entry name" value="Ankyrin_rpt"/>
</dbReference>
<dbReference type="PROSITE" id="PS50053">
    <property type="entry name" value="UBIQUITIN_2"/>
    <property type="match status" value="1"/>
</dbReference>
<dbReference type="InterPro" id="IPR036457">
    <property type="entry name" value="PPM-type-like_dom_sf"/>
</dbReference>
<reference evidence="10 11" key="1">
    <citation type="submission" date="2016-02" db="EMBL/GenBank/DDBJ databases">
        <title>Genome analysis of coral dinoflagellate symbionts highlights evolutionary adaptations to a symbiotic lifestyle.</title>
        <authorList>
            <person name="Aranda M."/>
            <person name="Li Y."/>
            <person name="Liew Y.J."/>
            <person name="Baumgarten S."/>
            <person name="Simakov O."/>
            <person name="Wilson M."/>
            <person name="Piel J."/>
            <person name="Ashoor H."/>
            <person name="Bougouffa S."/>
            <person name="Bajic V.B."/>
            <person name="Ryu T."/>
            <person name="Ravasi T."/>
            <person name="Bayer T."/>
            <person name="Micklem G."/>
            <person name="Kim H."/>
            <person name="Bhak J."/>
            <person name="Lajeunesse T.C."/>
            <person name="Voolstra C.R."/>
        </authorList>
    </citation>
    <scope>NUCLEOTIDE SEQUENCE [LARGE SCALE GENOMIC DNA]</scope>
    <source>
        <strain evidence="10 11">CCMP2467</strain>
    </source>
</reference>
<feature type="repeat" description="ANK" evidence="5">
    <location>
        <begin position="249"/>
        <end position="281"/>
    </location>
</feature>
<feature type="transmembrane region" description="Helical" evidence="7">
    <location>
        <begin position="1262"/>
        <end position="1280"/>
    </location>
</feature>
<dbReference type="Pfam" id="PF00481">
    <property type="entry name" value="PP2C"/>
    <property type="match status" value="1"/>
</dbReference>
<dbReference type="PROSITE" id="PS51746">
    <property type="entry name" value="PPM_2"/>
    <property type="match status" value="1"/>
</dbReference>
<feature type="repeat" description="ANK" evidence="5">
    <location>
        <begin position="419"/>
        <end position="451"/>
    </location>
</feature>
<dbReference type="Pfam" id="PF13637">
    <property type="entry name" value="Ank_4"/>
    <property type="match status" value="1"/>
</dbReference>
<dbReference type="InterPro" id="IPR052391">
    <property type="entry name" value="E3_Ligase-Neurotoxin"/>
</dbReference>
<keyword evidence="4 7" id="KW-0472">Membrane</keyword>
<evidence type="ECO:0000256" key="7">
    <source>
        <dbReference type="SAM" id="Phobius"/>
    </source>
</evidence>
<dbReference type="Proteomes" id="UP000186817">
    <property type="component" value="Unassembled WGS sequence"/>
</dbReference>
<sequence>MWRVYLASGDLLVVHIEDLPHAVWPPSVRVLKQHLGALCGQPRFKQRLLRDGILLEDSELLETSLDLQLVVLPFSETTQAQCRGLMQAIVNNYAQEVESILQRPQDPDLISKPGSSPEPSALHLALQLRRVDIVGLLLEAWADVDKPDLRGSSPLFKAVDIHHLEVVQALLLARADADKANLRGETPLFNAATNGLAEAARLLVDAGADRNKVSCCGKSPLHMAVLRGHSAVARVLLETRADLNCRSRHGSTPLGMAAELGELETARLLLENHADTAAADKDGWTPLLLACRKGYLEMAELLLQAGANGETPLAALSSKGQADGVRLTEASAEVDKADVEGRTPLLVACLHGHMEIAKLLVEAGATFQKAIEKSSGNVVAGNAHPEIVHMLSQAAADGCVATVRLLLSAGADKEELNTFGATPLYMAALCGHGSVAQLLLEQRANPDTSTEDGSTPLRMAAAGNSEHGDLLTTQLLLQAGADKDRADDTGCTPLLMACIRGKLEVVRALVDAGADVNQANRNGETPLVATEASLEGAEPLDEAAKVDEGLSCAACKALRADSRRHAYLEIAKLLLEAGAARTKAKPHDESPSVVEASGGYLGSGHFPKEAGARDERREEPAPPQAQPQQPVPAAEVDWLASLKGKRVLHAHEGLASMGNTCCLGREKPPVPPAPPAVRAESEAVVLLRRRAQQPLDPKEDASAECHGKTGQPDRAVDPVAQEAVKKDITQEVLDEAFDTKVRFFVRGLQTKGQTGGDEREWAACGDAGSLKPEMIACQKGEKASSKGPNQDNFCVTVFKNGYTFACVLDGHGKKGHVAATRAAQLIPFLLLELGFGDEHVAEATIEKALIQAFEKADDDLSHHTDSGCTAVAALWKGSSVWIANAGDSRCVLLEDNEVVFATSDHKPSCPEEKARVERSGGEVRVEEQVARVYAAGQRGPGLGVTRALGDAAAKCCGIIATPQVRHLHLHEGKEAKVVLASDGIWEVVGLKDLASLVQDADTAKLQTAAFEGWASLTGGGYRDDVTSVVFPLGHIPPSNLACSGEKLSVRAQFFFSHRLDVGILTMVILLAPSKAAKRPKRMDDGRALDIPPFWRTATIEELSESLQSLRERMLPRIRKMAKDARREDQKRGGHLKPRTAALGRALPVFIFAFTCQQNIFSICNEVKNSTRGRIDRIIVAAYLIAGLSFCFAAVLGYWTFGNEIPSDVLKGYPETYLVAATRLLYCLLALFSYPLQIHPSRNSALALMDLVRPSASGGSTRWAVVTVLELVASLAVAITVLDLGKILGVVGATGSTMVSYILPGLVYSQAFPHFHAKRGLAIGMLLLGCVIMPTCLTLIFL</sequence>
<evidence type="ECO:0000256" key="5">
    <source>
        <dbReference type="PROSITE-ProRule" id="PRU00023"/>
    </source>
</evidence>
<dbReference type="SUPFAM" id="SSF81606">
    <property type="entry name" value="PP2C-like"/>
    <property type="match status" value="1"/>
</dbReference>
<evidence type="ECO:0000256" key="4">
    <source>
        <dbReference type="ARBA" id="ARBA00023136"/>
    </source>
</evidence>